<feature type="region of interest" description="Disordered" evidence="1">
    <location>
        <begin position="1"/>
        <end position="72"/>
    </location>
</feature>
<protein>
    <submittedName>
        <fullName evidence="2">Uncharacterized protein</fullName>
    </submittedName>
</protein>
<feature type="compositionally biased region" description="Basic and acidic residues" evidence="1">
    <location>
        <begin position="23"/>
        <end position="36"/>
    </location>
</feature>
<sequence length="72" mass="7886">MAAEQDESDRMQAELDELDEHIDDARKKAQKTREQSDLDDDEAGGELVGDFSDTAADDDDPSGAIDDTRDKG</sequence>
<dbReference type="EMBL" id="CADCVQ010000124">
    <property type="protein sequence ID" value="CAA9514989.1"/>
    <property type="molecule type" value="Genomic_DNA"/>
</dbReference>
<evidence type="ECO:0000256" key="1">
    <source>
        <dbReference type="SAM" id="MobiDB-lite"/>
    </source>
</evidence>
<evidence type="ECO:0000313" key="2">
    <source>
        <dbReference type="EMBL" id="CAA9514989.1"/>
    </source>
</evidence>
<name>A0A6J4T5Y8_9ACTN</name>
<gene>
    <name evidence="2" type="ORF">AVDCRST_MAG67-3037</name>
</gene>
<organism evidence="2">
    <name type="scientific">uncultured Solirubrobacteraceae bacterium</name>
    <dbReference type="NCBI Taxonomy" id="1162706"/>
    <lineage>
        <taxon>Bacteria</taxon>
        <taxon>Bacillati</taxon>
        <taxon>Actinomycetota</taxon>
        <taxon>Thermoleophilia</taxon>
        <taxon>Solirubrobacterales</taxon>
        <taxon>Solirubrobacteraceae</taxon>
        <taxon>environmental samples</taxon>
    </lineage>
</organism>
<proteinExistence type="predicted"/>
<accession>A0A6J4T5Y8</accession>
<reference evidence="2" key="1">
    <citation type="submission" date="2020-02" db="EMBL/GenBank/DDBJ databases">
        <authorList>
            <person name="Meier V. D."/>
        </authorList>
    </citation>
    <scope>NUCLEOTIDE SEQUENCE</scope>
    <source>
        <strain evidence="2">AVDCRST_MAG67</strain>
    </source>
</reference>
<dbReference type="AlphaFoldDB" id="A0A6J4T5Y8"/>